<evidence type="ECO:0000256" key="5">
    <source>
        <dbReference type="ARBA" id="ARBA00022989"/>
    </source>
</evidence>
<dbReference type="PANTHER" id="PTHR44137:SF58">
    <property type="entry name" value="J DOMAIN-CONTAINING PROTEIN"/>
    <property type="match status" value="1"/>
</dbReference>
<feature type="domain" description="J" evidence="9">
    <location>
        <begin position="193"/>
        <end position="257"/>
    </location>
</feature>
<comment type="subcellular location">
    <subcellularLocation>
        <location evidence="1">Endoplasmic reticulum membrane</location>
        <topology evidence="1">Single-pass membrane protein</topology>
    </subcellularLocation>
</comment>
<dbReference type="Pfam" id="PF11926">
    <property type="entry name" value="DUF3444"/>
    <property type="match status" value="1"/>
</dbReference>
<dbReference type="OrthoDB" id="66964at2759"/>
<keyword evidence="5 8" id="KW-1133">Transmembrane helix</keyword>
<proteinExistence type="inferred from homology"/>
<dbReference type="InterPro" id="IPR056988">
    <property type="entry name" value="Zn_ribbon_pln"/>
</dbReference>
<evidence type="ECO:0000256" key="2">
    <source>
        <dbReference type="ARBA" id="ARBA00005500"/>
    </source>
</evidence>
<dbReference type="Proteomes" id="UP000886885">
    <property type="component" value="Chromosome 3D"/>
</dbReference>
<dbReference type="CDD" id="cd06257">
    <property type="entry name" value="DnaJ"/>
    <property type="match status" value="1"/>
</dbReference>
<feature type="compositionally biased region" description="Polar residues" evidence="7">
    <location>
        <begin position="362"/>
        <end position="389"/>
    </location>
</feature>
<dbReference type="SMART" id="SM00271">
    <property type="entry name" value="DnaJ"/>
    <property type="match status" value="1"/>
</dbReference>
<dbReference type="InterPro" id="IPR010580">
    <property type="entry name" value="ER_stress-assoc"/>
</dbReference>
<accession>A0A8X8A486</accession>
<comment type="similarity">
    <text evidence="2">Belongs to the RAMP4 family.</text>
</comment>
<feature type="region of interest" description="Disordered" evidence="7">
    <location>
        <begin position="445"/>
        <end position="504"/>
    </location>
</feature>
<feature type="region of interest" description="Disordered" evidence="7">
    <location>
        <begin position="356"/>
        <end position="415"/>
    </location>
</feature>
<dbReference type="EMBL" id="JAAWWB010000006">
    <property type="protein sequence ID" value="KAG6781411.1"/>
    <property type="molecule type" value="Genomic_DNA"/>
</dbReference>
<reference evidence="10" key="1">
    <citation type="journal article" date="2020" name="bioRxiv">
        <title>Hybrid origin of Populus tomentosa Carr. identified through genome sequencing and phylogenomic analysis.</title>
        <authorList>
            <person name="An X."/>
            <person name="Gao K."/>
            <person name="Chen Z."/>
            <person name="Li J."/>
            <person name="Yang X."/>
            <person name="Yang X."/>
            <person name="Zhou J."/>
            <person name="Guo T."/>
            <person name="Zhao T."/>
            <person name="Huang S."/>
            <person name="Miao D."/>
            <person name="Khan W.U."/>
            <person name="Rao P."/>
            <person name="Ye M."/>
            <person name="Lei B."/>
            <person name="Liao W."/>
            <person name="Wang J."/>
            <person name="Ji L."/>
            <person name="Li Y."/>
            <person name="Guo B."/>
            <person name="Mustafa N.S."/>
            <person name="Li S."/>
            <person name="Yun Q."/>
            <person name="Keller S.R."/>
            <person name="Mao J."/>
            <person name="Zhang R."/>
            <person name="Strauss S.H."/>
        </authorList>
    </citation>
    <scope>NUCLEOTIDE SEQUENCE</scope>
    <source>
        <strain evidence="10">GM15</strain>
        <tissue evidence="10">Leaf</tissue>
    </source>
</reference>
<dbReference type="AlphaFoldDB" id="A0A8X8A486"/>
<keyword evidence="3 8" id="KW-0812">Transmembrane</keyword>
<keyword evidence="6 8" id="KW-0472">Membrane</keyword>
<dbReference type="PROSITE" id="PS50076">
    <property type="entry name" value="DNAJ_2"/>
    <property type="match status" value="1"/>
</dbReference>
<evidence type="ECO:0000256" key="1">
    <source>
        <dbReference type="ARBA" id="ARBA00004389"/>
    </source>
</evidence>
<feature type="compositionally biased region" description="Basic and acidic residues" evidence="7">
    <location>
        <begin position="445"/>
        <end position="459"/>
    </location>
</feature>
<gene>
    <name evidence="10" type="ORF">POTOM_014312</name>
</gene>
<name>A0A8X8A486_POPTO</name>
<feature type="transmembrane region" description="Helical" evidence="8">
    <location>
        <begin position="38"/>
        <end position="57"/>
    </location>
</feature>
<dbReference type="Pfam" id="PF23551">
    <property type="entry name" value="Zn_ribbon_20"/>
    <property type="match status" value="1"/>
</dbReference>
<evidence type="ECO:0000313" key="11">
    <source>
        <dbReference type="Proteomes" id="UP000886885"/>
    </source>
</evidence>
<sequence>MTTSRRLADRKVNRFDKNISRRGAVPETTTKKGKDYPVGPLLLGFFIFVVIGSYFASPSKSRIISIPDNQDSHRRRHGLNCLGMAAAYAALDNWLWLDISGGLASVIRLKVVFIQPNAKFLRVREHKMECNKDEATRAKEIAEKKFSAKDIAGAKKFALKAQNLYPGLEGIPQMMATFDVYVAAGNKINGEADWYGILGADPQADDEAVRKHYRKLALMLHPDKNKSIGADGAFKFISEAWSLLSDKTKRMAYDQRRNGKVFQKSSSSFGSSSAKPGSNGFFNFTKSSVKTNKSTSRTGHSSTPASSYKTKPNTFWTVCHGCKMQYEYLRVYLNHKLLCPNCHEPFLAVEMPTPPLHASRSAAPSSSFKQQQNSNHQAANGRNTSHSGRSNVASSNLGAGGSSGPDSNNQGNFQWGAFSRAGGATTAAQAVNVVQRAYEKVKREREEAQAATKREETMKRKNRAASKKMSSASSNVHSNAAKRRRGMEDVGHGNNGSPFTTGFGGAGTANISGFRQGSSENRVNGITKPYGMRDVSKFETQTVLMEKAKTDIRKNINEWKSATVVKSAPGKGVENEKAIDQGKNCLSNPEDITDQNKSVDMENGVNDFKISPITSGMKTDAETLETMSINVPDPDFHDFDKDRTERCFGENQVWAAYDDDDGMPRYYAMIHSVISLNPFKMRISWLNSKTNSELGLLNWVGSGFSKTCGDFRVGRYEIYNSLNSFSHKVRWIKGTGGVIRVYPRKGDVWALYRNWSPEWNELTADEVIHKYDMVEVLEDYSEELGVTVTPLVKVAGFKTVFHQHLDPKEVRRIPGEEMFRFSHHVPSYLLMGHEGPNAPKGCRELDPAATPSELLQVVVDVKEEEIVENGGNKTGSKESNEGKSQSPVTS</sequence>
<dbReference type="PROSITE" id="PS00636">
    <property type="entry name" value="DNAJ_1"/>
    <property type="match status" value="1"/>
</dbReference>
<dbReference type="Pfam" id="PF06624">
    <property type="entry name" value="RAMP4"/>
    <property type="match status" value="1"/>
</dbReference>
<evidence type="ECO:0000256" key="3">
    <source>
        <dbReference type="ARBA" id="ARBA00022692"/>
    </source>
</evidence>
<evidence type="ECO:0000313" key="10">
    <source>
        <dbReference type="EMBL" id="KAG6781411.1"/>
    </source>
</evidence>
<dbReference type="PANTHER" id="PTHR44137">
    <property type="entry name" value="BNAC03G44070D PROTEIN"/>
    <property type="match status" value="1"/>
</dbReference>
<feature type="compositionally biased region" description="Low complexity" evidence="7">
    <location>
        <begin position="467"/>
        <end position="479"/>
    </location>
</feature>
<evidence type="ECO:0000256" key="7">
    <source>
        <dbReference type="SAM" id="MobiDB-lite"/>
    </source>
</evidence>
<evidence type="ECO:0000256" key="4">
    <source>
        <dbReference type="ARBA" id="ARBA00022824"/>
    </source>
</evidence>
<dbReference type="InterPro" id="IPR018253">
    <property type="entry name" value="DnaJ_domain_CS"/>
</dbReference>
<keyword evidence="11" id="KW-1185">Reference proteome</keyword>
<evidence type="ECO:0000259" key="9">
    <source>
        <dbReference type="PROSITE" id="PS50076"/>
    </source>
</evidence>
<dbReference type="Pfam" id="PF00226">
    <property type="entry name" value="DnaJ"/>
    <property type="match status" value="1"/>
</dbReference>
<evidence type="ECO:0000256" key="6">
    <source>
        <dbReference type="ARBA" id="ARBA00023136"/>
    </source>
</evidence>
<keyword evidence="4" id="KW-0256">Endoplasmic reticulum</keyword>
<comment type="caution">
    <text evidence="10">The sequence shown here is derived from an EMBL/GenBank/DDBJ whole genome shotgun (WGS) entry which is preliminary data.</text>
</comment>
<organism evidence="10 11">
    <name type="scientific">Populus tomentosa</name>
    <name type="common">Chinese white poplar</name>
    <dbReference type="NCBI Taxonomy" id="118781"/>
    <lineage>
        <taxon>Eukaryota</taxon>
        <taxon>Viridiplantae</taxon>
        <taxon>Streptophyta</taxon>
        <taxon>Embryophyta</taxon>
        <taxon>Tracheophyta</taxon>
        <taxon>Spermatophyta</taxon>
        <taxon>Magnoliopsida</taxon>
        <taxon>eudicotyledons</taxon>
        <taxon>Gunneridae</taxon>
        <taxon>Pentapetalae</taxon>
        <taxon>rosids</taxon>
        <taxon>fabids</taxon>
        <taxon>Malpighiales</taxon>
        <taxon>Salicaceae</taxon>
        <taxon>Saliceae</taxon>
        <taxon>Populus</taxon>
    </lineage>
</organism>
<dbReference type="GO" id="GO:0005789">
    <property type="term" value="C:endoplasmic reticulum membrane"/>
    <property type="evidence" value="ECO:0007669"/>
    <property type="project" value="UniProtKB-SubCell"/>
</dbReference>
<evidence type="ECO:0000256" key="8">
    <source>
        <dbReference type="SAM" id="Phobius"/>
    </source>
</evidence>
<feature type="region of interest" description="Disordered" evidence="7">
    <location>
        <begin position="865"/>
        <end position="890"/>
    </location>
</feature>
<dbReference type="InterPro" id="IPR024593">
    <property type="entry name" value="DUF3444"/>
</dbReference>
<protein>
    <recommendedName>
        <fullName evidence="9">J domain-containing protein</fullName>
    </recommendedName>
</protein>
<dbReference type="InterPro" id="IPR001623">
    <property type="entry name" value="DnaJ_domain"/>
</dbReference>